<dbReference type="EMBL" id="LGRB01000008">
    <property type="protein sequence ID" value="OCT53006.1"/>
    <property type="molecule type" value="Genomic_DNA"/>
</dbReference>
<keyword evidence="3" id="KW-1185">Reference proteome</keyword>
<gene>
    <name evidence="2" type="ORF">CLCR_10791</name>
</gene>
<dbReference type="VEuPathDB" id="FungiDB:CLCR_10791"/>
<evidence type="ECO:0000313" key="2">
    <source>
        <dbReference type="EMBL" id="OCT53006.1"/>
    </source>
</evidence>
<feature type="compositionally biased region" description="Basic residues" evidence="1">
    <location>
        <begin position="88"/>
        <end position="99"/>
    </location>
</feature>
<feature type="region of interest" description="Disordered" evidence="1">
    <location>
        <begin position="155"/>
        <end position="184"/>
    </location>
</feature>
<reference evidence="3" key="1">
    <citation type="submission" date="2015-07" db="EMBL/GenBank/DDBJ databases">
        <authorList>
            <person name="Teixeira M.M."/>
            <person name="Souza R.C."/>
            <person name="Almeida L.G."/>
            <person name="Vicente V.A."/>
            <person name="de Hoog S."/>
            <person name="Bocca A.L."/>
            <person name="de Almeida S.R."/>
            <person name="Vasconcelos A.T."/>
            <person name="Felipe M.S."/>
        </authorList>
    </citation>
    <scope>NUCLEOTIDE SEQUENCE [LARGE SCALE GENOMIC DNA]</scope>
    <source>
        <strain evidence="3">KSF</strain>
    </source>
</reference>
<dbReference type="AlphaFoldDB" id="A0A1C1CX18"/>
<dbReference type="OrthoDB" id="10530163at2759"/>
<protein>
    <submittedName>
        <fullName evidence="2">Uncharacterized protein</fullName>
    </submittedName>
</protein>
<feature type="compositionally biased region" description="Basic and acidic residues" evidence="1">
    <location>
        <begin position="1"/>
        <end position="23"/>
    </location>
</feature>
<dbReference type="Proteomes" id="UP000094526">
    <property type="component" value="Unassembled WGS sequence"/>
</dbReference>
<proteinExistence type="predicted"/>
<name>A0A1C1CX18_9EURO</name>
<dbReference type="VEuPathDB" id="FungiDB:G647_04346"/>
<sequence>MPRVLPDRAAEAGEEDKKEDDGQPVRQRRVPDRFGQSRANSINIPEPRKRHRLRRLNDNSYQPTRHQASDSRKPSGDASDSDLEKSQRPRTRRQRRANNHHTTGMDNSRAANSPSPASEPSYGEAPADEVLSSLMQVEPSTLPADFDIRSFLAAAPNKKVKKHPPPPPDVEPMSPNQSELAKEPVPAAFEEPHDQIWMAGLVWFHDVLQEGNTEPGTPQTHFKEAKR</sequence>
<evidence type="ECO:0000313" key="3">
    <source>
        <dbReference type="Proteomes" id="UP000094526"/>
    </source>
</evidence>
<feature type="compositionally biased region" description="Low complexity" evidence="1">
    <location>
        <begin position="108"/>
        <end position="121"/>
    </location>
</feature>
<organism evidence="2 3">
    <name type="scientific">Cladophialophora carrionii</name>
    <dbReference type="NCBI Taxonomy" id="86049"/>
    <lineage>
        <taxon>Eukaryota</taxon>
        <taxon>Fungi</taxon>
        <taxon>Dikarya</taxon>
        <taxon>Ascomycota</taxon>
        <taxon>Pezizomycotina</taxon>
        <taxon>Eurotiomycetes</taxon>
        <taxon>Chaetothyriomycetidae</taxon>
        <taxon>Chaetothyriales</taxon>
        <taxon>Herpotrichiellaceae</taxon>
        <taxon>Cladophialophora</taxon>
    </lineage>
</organism>
<comment type="caution">
    <text evidence="2">The sequence shown here is derived from an EMBL/GenBank/DDBJ whole genome shotgun (WGS) entry which is preliminary data.</text>
</comment>
<feature type="region of interest" description="Disordered" evidence="1">
    <location>
        <begin position="1"/>
        <end position="136"/>
    </location>
</feature>
<accession>A0A1C1CX18</accession>
<evidence type="ECO:0000256" key="1">
    <source>
        <dbReference type="SAM" id="MobiDB-lite"/>
    </source>
</evidence>